<proteinExistence type="predicted"/>
<dbReference type="PROSITE" id="PS50943">
    <property type="entry name" value="HTH_CROC1"/>
    <property type="match status" value="1"/>
</dbReference>
<dbReference type="CDD" id="cd00093">
    <property type="entry name" value="HTH_XRE"/>
    <property type="match status" value="1"/>
</dbReference>
<dbReference type="Gene3D" id="1.10.260.40">
    <property type="entry name" value="lambda repressor-like DNA-binding domains"/>
    <property type="match status" value="1"/>
</dbReference>
<dbReference type="SMART" id="SM00530">
    <property type="entry name" value="HTH_XRE"/>
    <property type="match status" value="1"/>
</dbReference>
<organism evidence="2 3">
    <name type="scientific">Hamadaea flava</name>
    <dbReference type="NCBI Taxonomy" id="1742688"/>
    <lineage>
        <taxon>Bacteria</taxon>
        <taxon>Bacillati</taxon>
        <taxon>Actinomycetota</taxon>
        <taxon>Actinomycetes</taxon>
        <taxon>Micromonosporales</taxon>
        <taxon>Micromonosporaceae</taxon>
        <taxon>Hamadaea</taxon>
    </lineage>
</organism>
<reference evidence="3" key="1">
    <citation type="journal article" date="2019" name="Int. J. Syst. Evol. Microbiol.">
        <title>The Global Catalogue of Microorganisms (GCM) 10K type strain sequencing project: providing services to taxonomists for standard genome sequencing and annotation.</title>
        <authorList>
            <consortium name="The Broad Institute Genomics Platform"/>
            <consortium name="The Broad Institute Genome Sequencing Center for Infectious Disease"/>
            <person name="Wu L."/>
            <person name="Ma J."/>
        </authorList>
    </citation>
    <scope>NUCLEOTIDE SEQUENCE [LARGE SCALE GENOMIC DNA]</scope>
    <source>
        <strain evidence="3">CGMCC 4.7289</strain>
    </source>
</reference>
<evidence type="ECO:0000259" key="1">
    <source>
        <dbReference type="PROSITE" id="PS50943"/>
    </source>
</evidence>
<dbReference type="SUPFAM" id="SSF47413">
    <property type="entry name" value="lambda repressor-like DNA-binding domains"/>
    <property type="match status" value="1"/>
</dbReference>
<name>A0ABV8LGF7_9ACTN</name>
<feature type="domain" description="HTH cro/C1-type" evidence="1">
    <location>
        <begin position="6"/>
        <end position="60"/>
    </location>
</feature>
<dbReference type="RefSeq" id="WP_253759651.1">
    <property type="nucleotide sequence ID" value="NZ_JAMZDZ010000001.1"/>
</dbReference>
<dbReference type="InterPro" id="IPR001387">
    <property type="entry name" value="Cro/C1-type_HTH"/>
</dbReference>
<keyword evidence="3" id="KW-1185">Reference proteome</keyword>
<sequence length="168" mass="18458">MSNDLVQRARSAAGLTQADLASLSGTSRPTLSAYERGQKSPTLATAERIIEAAGFELTIQPRLDFTVEETTRGHVIHVPSHLPRQEVQHAFASVILPLHLNWSGPARVFDLADRRQRARVYEIVLREGTPADIARYIDGALLVDLWHDLVLPRAVRAAWAPLVGVAGQ</sequence>
<accession>A0ABV8LGF7</accession>
<dbReference type="Pfam" id="PF01381">
    <property type="entry name" value="HTH_3"/>
    <property type="match status" value="1"/>
</dbReference>
<dbReference type="InterPro" id="IPR010982">
    <property type="entry name" value="Lambda_DNA-bd_dom_sf"/>
</dbReference>
<evidence type="ECO:0000313" key="2">
    <source>
        <dbReference type="EMBL" id="MFC4129578.1"/>
    </source>
</evidence>
<protein>
    <submittedName>
        <fullName evidence="2">Helix-turn-helix transcriptional regulator</fullName>
    </submittedName>
</protein>
<comment type="caution">
    <text evidence="2">The sequence shown here is derived from an EMBL/GenBank/DDBJ whole genome shotgun (WGS) entry which is preliminary data.</text>
</comment>
<dbReference type="Proteomes" id="UP001595816">
    <property type="component" value="Unassembled WGS sequence"/>
</dbReference>
<gene>
    <name evidence="2" type="ORF">ACFOZ4_03060</name>
</gene>
<evidence type="ECO:0000313" key="3">
    <source>
        <dbReference type="Proteomes" id="UP001595816"/>
    </source>
</evidence>
<dbReference type="EMBL" id="JBHSAY010000003">
    <property type="protein sequence ID" value="MFC4129578.1"/>
    <property type="molecule type" value="Genomic_DNA"/>
</dbReference>